<keyword evidence="2 5" id="KW-0645">Protease</keyword>
<evidence type="ECO:0000256" key="1">
    <source>
        <dbReference type="ARBA" id="ARBA00011073"/>
    </source>
</evidence>
<name>A0ABY7H046_9BACT</name>
<evidence type="ECO:0000256" key="2">
    <source>
        <dbReference type="ARBA" id="ARBA00022670"/>
    </source>
</evidence>
<evidence type="ECO:0000256" key="3">
    <source>
        <dbReference type="ARBA" id="ARBA00022801"/>
    </source>
</evidence>
<organism evidence="8 9">
    <name type="scientific">Nannocystis punicea</name>
    <dbReference type="NCBI Taxonomy" id="2995304"/>
    <lineage>
        <taxon>Bacteria</taxon>
        <taxon>Pseudomonadati</taxon>
        <taxon>Myxococcota</taxon>
        <taxon>Polyangia</taxon>
        <taxon>Nannocystales</taxon>
        <taxon>Nannocystaceae</taxon>
        <taxon>Nannocystis</taxon>
    </lineage>
</organism>
<feature type="domain" description="Peptidase S8/S53" evidence="7">
    <location>
        <begin position="284"/>
        <end position="630"/>
    </location>
</feature>
<dbReference type="Pfam" id="PF00082">
    <property type="entry name" value="Peptidase_S8"/>
    <property type="match status" value="1"/>
</dbReference>
<evidence type="ECO:0000313" key="9">
    <source>
        <dbReference type="Proteomes" id="UP001164459"/>
    </source>
</evidence>
<keyword evidence="9" id="KW-1185">Reference proteome</keyword>
<protein>
    <submittedName>
        <fullName evidence="8">S8 family peptidase</fullName>
    </submittedName>
</protein>
<feature type="active site" description="Charge relay system" evidence="5">
    <location>
        <position position="568"/>
    </location>
</feature>
<evidence type="ECO:0000256" key="6">
    <source>
        <dbReference type="SAM" id="MobiDB-lite"/>
    </source>
</evidence>
<keyword evidence="3 5" id="KW-0378">Hydrolase</keyword>
<feature type="active site" description="Charge relay system" evidence="5">
    <location>
        <position position="326"/>
    </location>
</feature>
<evidence type="ECO:0000313" key="8">
    <source>
        <dbReference type="EMBL" id="WAS92626.1"/>
    </source>
</evidence>
<feature type="region of interest" description="Disordered" evidence="6">
    <location>
        <begin position="1"/>
        <end position="44"/>
    </location>
</feature>
<evidence type="ECO:0000256" key="5">
    <source>
        <dbReference type="PROSITE-ProRule" id="PRU01240"/>
    </source>
</evidence>
<dbReference type="InterPro" id="IPR036852">
    <property type="entry name" value="Peptidase_S8/S53_dom_sf"/>
</dbReference>
<comment type="similarity">
    <text evidence="1 5">Belongs to the peptidase S8 family.</text>
</comment>
<dbReference type="InterPro" id="IPR000209">
    <property type="entry name" value="Peptidase_S8/S53_dom"/>
</dbReference>
<gene>
    <name evidence="8" type="ORF">O0S08_41130</name>
</gene>
<feature type="active site" description="Charge relay system" evidence="5">
    <location>
        <position position="291"/>
    </location>
</feature>
<proteinExistence type="inferred from homology"/>
<dbReference type="PANTHER" id="PTHR43806">
    <property type="entry name" value="PEPTIDASE S8"/>
    <property type="match status" value="1"/>
</dbReference>
<dbReference type="RefSeq" id="WP_269034983.1">
    <property type="nucleotide sequence ID" value="NZ_CP114040.1"/>
</dbReference>
<sequence>MAAPRDRSHLILQDPPATEPFSRSGGGSQKIPPPLAGRPAHGQQLTRSIEKAEADGYVRRTNRPFTVTSAISGLYIEVESQPGVALATASLQDLRKGIEVVNQTETISTTGETQSLVQKATVFVPDGQLAHFIKRLEAYSQLTPKRPGERRYEDTFDRIGALRLATVRALWTDEEGGFPPDEQVIWWELWLRRTDGGEVRRLRSFAESSQILLGERHMTFHDRIIILAHASAEQISTSIDILADLAELRRAKELATFIVNESPQAQAAWAQELAERLIAPSSDAPAVCVLDTGVTQGHPLLAPALDLADVHAADPRWGGHDDSRGHGTEMAGLALFGDLAQVIGSSGPVVLRHRIEAVKLIPPRGRNAPDLYGAITATAVSYPEVQAPARTRVFSMAITSSDQLARGKPSSWSASIDALSAGRSIDASSNELLYLDNNNFSRLFVIAAGNIDPPEKDHLTRSDLESIQDPAQAWNALTVGAFTDRAIITDPHRAGWEPLVKPGELTVWSSTSVSFAKIWPIKPDVVAEGGNVAVSQSGTLDFPIEELSLLTTYCRPDQKAFTLSWATSAACAQVARMCARIASQYPSFRPETIRGIVVHSAEWTNTMLGHIALVKNKRARLALVRRYGFGVPSESRATRSASNSLTLIAQSEICPFAEGKLREMHLYNLPWPTEILESLGDAQVRLRITLSYFIEPNPARRGRTARFRYASHGLRFAVKHSVETVEEFRKRINSRALTEDEGRPSKPDDNGWFLGESAQTSGSLHADMWHGTAADLAARGVVAVYPVSGWWKELKRQDRSNLGVRYALIVSIDTAAIDIDIWTPVAVKIGAPIAVPAVAHP</sequence>
<evidence type="ECO:0000256" key="4">
    <source>
        <dbReference type="ARBA" id="ARBA00022825"/>
    </source>
</evidence>
<dbReference type="EMBL" id="CP114040">
    <property type="protein sequence ID" value="WAS92626.1"/>
    <property type="molecule type" value="Genomic_DNA"/>
</dbReference>
<dbReference type="Proteomes" id="UP001164459">
    <property type="component" value="Chromosome"/>
</dbReference>
<dbReference type="InterPro" id="IPR050131">
    <property type="entry name" value="Peptidase_S8_subtilisin-like"/>
</dbReference>
<dbReference type="CDD" id="cd04847">
    <property type="entry name" value="Peptidases_S8_Subtilisin_like_2"/>
    <property type="match status" value="1"/>
</dbReference>
<accession>A0ABY7H046</accession>
<keyword evidence="4 5" id="KW-0720">Serine protease</keyword>
<evidence type="ECO:0000259" key="7">
    <source>
        <dbReference type="Pfam" id="PF00082"/>
    </source>
</evidence>
<reference evidence="8" key="1">
    <citation type="submission" date="2022-11" db="EMBL/GenBank/DDBJ databases">
        <title>Minimal conservation of predation-associated metabolite biosynthetic gene clusters underscores biosynthetic potential of Myxococcota including descriptions for ten novel species: Archangium lansinium sp. nov., Myxococcus landrumus sp. nov., Nannocystis bai.</title>
        <authorList>
            <person name="Ahearne A."/>
            <person name="Stevens C."/>
            <person name="Dowd S."/>
        </authorList>
    </citation>
    <scope>NUCLEOTIDE SEQUENCE</scope>
    <source>
        <strain evidence="8">Fl3</strain>
    </source>
</reference>
<dbReference type="SUPFAM" id="SSF52743">
    <property type="entry name" value="Subtilisin-like"/>
    <property type="match status" value="1"/>
</dbReference>
<dbReference type="InterPro" id="IPR034074">
    <property type="entry name" value="Y4bN_pept_dom"/>
</dbReference>
<dbReference type="PROSITE" id="PS51892">
    <property type="entry name" value="SUBTILASE"/>
    <property type="match status" value="1"/>
</dbReference>
<dbReference type="PANTHER" id="PTHR43806:SF11">
    <property type="entry name" value="CEREVISIN-RELATED"/>
    <property type="match status" value="1"/>
</dbReference>
<dbReference type="Gene3D" id="3.40.50.200">
    <property type="entry name" value="Peptidase S8/S53 domain"/>
    <property type="match status" value="1"/>
</dbReference>